<dbReference type="PROSITE" id="PS51093">
    <property type="entry name" value="PTS_EIIA_TYPE_1"/>
    <property type="match status" value="1"/>
</dbReference>
<keyword evidence="6" id="KW-0598">Phosphotransferase system</keyword>
<feature type="transmembrane region" description="Helical" evidence="18">
    <location>
        <begin position="443"/>
        <end position="465"/>
    </location>
</feature>
<feature type="transmembrane region" description="Helical" evidence="18">
    <location>
        <begin position="298"/>
        <end position="323"/>
    </location>
</feature>
<dbReference type="Gene3D" id="3.30.1360.60">
    <property type="entry name" value="Glucose permease domain IIB"/>
    <property type="match status" value="1"/>
</dbReference>
<keyword evidence="7 18" id="KW-0812">Transmembrane</keyword>
<feature type="transmembrane region" description="Helical" evidence="18">
    <location>
        <begin position="260"/>
        <end position="286"/>
    </location>
</feature>
<evidence type="ECO:0000256" key="1">
    <source>
        <dbReference type="ARBA" id="ARBA00004651"/>
    </source>
</evidence>
<gene>
    <name evidence="22" type="ORF">IV43_GL001760</name>
</gene>
<comment type="function">
    <text evidence="12">The phosphoenolpyruvate-dependent sugar phosphotransferase system (sugar PTS), a major carbohydrate active transport system, catalyzes the phosphorylation of incoming sugar substrates concomitantly with their translocation across the cell membrane. This system is involved in sucrose transport.</text>
</comment>
<evidence type="ECO:0000256" key="4">
    <source>
        <dbReference type="ARBA" id="ARBA00022597"/>
    </source>
</evidence>
<proteinExistence type="predicted"/>
<feature type="domain" description="PTS EIIC type-1" evidence="21">
    <location>
        <begin position="124"/>
        <end position="480"/>
    </location>
</feature>
<dbReference type="SUPFAM" id="SSF55604">
    <property type="entry name" value="Glucose permease domain IIB"/>
    <property type="match status" value="1"/>
</dbReference>
<comment type="catalytic activity">
    <reaction evidence="13">
        <text>N(pros)-phospho-L-histidyl-[protein](out) + sucrose = sucrose 6(G)-phosphate(in) + L-histidyl-[protein]</text>
        <dbReference type="Rhea" id="RHEA:49236"/>
        <dbReference type="Rhea" id="RHEA-COMP:9745"/>
        <dbReference type="Rhea" id="RHEA-COMP:9746"/>
        <dbReference type="ChEBI" id="CHEBI:17992"/>
        <dbReference type="ChEBI" id="CHEBI:29979"/>
        <dbReference type="ChEBI" id="CHEBI:64837"/>
        <dbReference type="ChEBI" id="CHEBI:91002"/>
        <dbReference type="EC" id="2.7.1.211"/>
    </reaction>
</comment>
<name>A0A0R2KCM0_9LACO</name>
<evidence type="ECO:0000256" key="3">
    <source>
        <dbReference type="ARBA" id="ARBA00022475"/>
    </source>
</evidence>
<keyword evidence="4" id="KW-0762">Sugar transport</keyword>
<feature type="domain" description="PTS EIIB type-1" evidence="20">
    <location>
        <begin position="8"/>
        <end position="90"/>
    </location>
</feature>
<evidence type="ECO:0000313" key="22">
    <source>
        <dbReference type="EMBL" id="KRN87224.1"/>
    </source>
</evidence>
<comment type="caution">
    <text evidence="22">The sequence shown here is derived from an EMBL/GenBank/DDBJ whole genome shotgun (WGS) entry which is preliminary data.</text>
</comment>
<dbReference type="GO" id="GO:0009401">
    <property type="term" value="P:phosphoenolpyruvate-dependent sugar phosphotransferase system"/>
    <property type="evidence" value="ECO:0007669"/>
    <property type="project" value="UniProtKB-KW"/>
</dbReference>
<evidence type="ECO:0000256" key="13">
    <source>
        <dbReference type="ARBA" id="ARBA00048931"/>
    </source>
</evidence>
<protein>
    <recommendedName>
        <fullName evidence="14">PTS system sucrose-specific EIIBCA component</fullName>
        <ecNumber evidence="11">2.7.1.211</ecNumber>
    </recommendedName>
    <alternativeName>
        <fullName evidence="15">EIIBCA-Scr</fullName>
    </alternativeName>
</protein>
<evidence type="ECO:0000259" key="20">
    <source>
        <dbReference type="PROSITE" id="PS51098"/>
    </source>
</evidence>
<dbReference type="STRING" id="89059.LAC1533_0540"/>
<keyword evidence="9 18" id="KW-1133">Transmembrane helix</keyword>
<dbReference type="AlphaFoldDB" id="A0A0R2KCM0"/>
<evidence type="ECO:0000256" key="17">
    <source>
        <dbReference type="SAM" id="Coils"/>
    </source>
</evidence>
<keyword evidence="2" id="KW-0813">Transport</keyword>
<feature type="transmembrane region" description="Helical" evidence="18">
    <location>
        <begin position="225"/>
        <end position="248"/>
    </location>
</feature>
<evidence type="ECO:0000256" key="5">
    <source>
        <dbReference type="ARBA" id="ARBA00022679"/>
    </source>
</evidence>
<feature type="transmembrane region" description="Helical" evidence="18">
    <location>
        <begin position="163"/>
        <end position="182"/>
    </location>
</feature>
<dbReference type="Pfam" id="PF02378">
    <property type="entry name" value="PTS_EIIC"/>
    <property type="match status" value="1"/>
</dbReference>
<comment type="subcellular location">
    <subcellularLocation>
        <location evidence="1">Cell membrane</location>
        <topology evidence="1">Multi-pass membrane protein</topology>
    </subcellularLocation>
</comment>
<dbReference type="InterPro" id="IPR003352">
    <property type="entry name" value="PTS_EIIC"/>
</dbReference>
<dbReference type="SUPFAM" id="SSF51261">
    <property type="entry name" value="Duplicated hybrid motif"/>
    <property type="match status" value="1"/>
</dbReference>
<dbReference type="FunFam" id="2.70.70.10:FF:000001">
    <property type="entry name" value="PTS system glucose-specific IIA component"/>
    <property type="match status" value="1"/>
</dbReference>
<dbReference type="FunFam" id="3.30.1360.60:FF:000001">
    <property type="entry name" value="PTS system glucose-specific IIBC component PtsG"/>
    <property type="match status" value="1"/>
</dbReference>
<evidence type="ECO:0000313" key="23">
    <source>
        <dbReference type="Proteomes" id="UP000051491"/>
    </source>
</evidence>
<evidence type="ECO:0000256" key="11">
    <source>
        <dbReference type="ARBA" id="ARBA00044053"/>
    </source>
</evidence>
<dbReference type="PATRIC" id="fig|89059.3.peg.1876"/>
<dbReference type="PROSITE" id="PS51098">
    <property type="entry name" value="PTS_EIIB_TYPE_1"/>
    <property type="match status" value="1"/>
</dbReference>
<feature type="transmembrane region" description="Helical" evidence="18">
    <location>
        <begin position="377"/>
        <end position="395"/>
    </location>
</feature>
<organism evidence="22 23">
    <name type="scientific">Ligilactobacillus acidipiscis</name>
    <dbReference type="NCBI Taxonomy" id="89059"/>
    <lineage>
        <taxon>Bacteria</taxon>
        <taxon>Bacillati</taxon>
        <taxon>Bacillota</taxon>
        <taxon>Bacilli</taxon>
        <taxon>Lactobacillales</taxon>
        <taxon>Lactobacillaceae</taxon>
        <taxon>Ligilactobacillus</taxon>
    </lineage>
</organism>
<dbReference type="InterPro" id="IPR001996">
    <property type="entry name" value="PTS_IIB_1"/>
</dbReference>
<dbReference type="InterPro" id="IPR001127">
    <property type="entry name" value="PTS_EIIA_1_perm"/>
</dbReference>
<evidence type="ECO:0000256" key="16">
    <source>
        <dbReference type="PROSITE-ProRule" id="PRU00421"/>
    </source>
</evidence>
<evidence type="ECO:0000256" key="18">
    <source>
        <dbReference type="SAM" id="Phobius"/>
    </source>
</evidence>
<feature type="transmembrane region" description="Helical" evidence="18">
    <location>
        <begin position="343"/>
        <end position="365"/>
    </location>
</feature>
<dbReference type="EMBL" id="JQBK01000006">
    <property type="protein sequence ID" value="KRN87224.1"/>
    <property type="molecule type" value="Genomic_DNA"/>
</dbReference>
<feature type="coiled-coil region" evidence="17">
    <location>
        <begin position="89"/>
        <end position="116"/>
    </location>
</feature>
<feature type="transmembrane region" description="Helical" evidence="18">
    <location>
        <begin position="126"/>
        <end position="151"/>
    </location>
</feature>
<accession>A0A0R2KCM0</accession>
<evidence type="ECO:0000256" key="2">
    <source>
        <dbReference type="ARBA" id="ARBA00022448"/>
    </source>
</evidence>
<dbReference type="Proteomes" id="UP000051491">
    <property type="component" value="Unassembled WGS sequence"/>
</dbReference>
<dbReference type="InterPro" id="IPR011055">
    <property type="entry name" value="Dup_hybrid_motif"/>
</dbReference>
<dbReference type="OrthoDB" id="9769191at2"/>
<dbReference type="GO" id="GO:0016301">
    <property type="term" value="F:kinase activity"/>
    <property type="evidence" value="ECO:0007669"/>
    <property type="project" value="UniProtKB-KW"/>
</dbReference>
<evidence type="ECO:0000256" key="9">
    <source>
        <dbReference type="ARBA" id="ARBA00022989"/>
    </source>
</evidence>
<evidence type="ECO:0000256" key="7">
    <source>
        <dbReference type="ARBA" id="ARBA00022692"/>
    </source>
</evidence>
<dbReference type="GO" id="GO:0090588">
    <property type="term" value="F:protein-phosphocysteine-N-acetylmuramate phosphotransferase system transporter activity"/>
    <property type="evidence" value="ECO:0007669"/>
    <property type="project" value="TreeGrafter"/>
</dbReference>
<feature type="transmembrane region" description="Helical" evidence="18">
    <location>
        <begin position="194"/>
        <end position="213"/>
    </location>
</feature>
<dbReference type="InterPro" id="IPR050558">
    <property type="entry name" value="PTS_Sugar-Specific_Components"/>
</dbReference>
<keyword evidence="17" id="KW-0175">Coiled coil</keyword>
<evidence type="ECO:0000259" key="21">
    <source>
        <dbReference type="PROSITE" id="PS51103"/>
    </source>
</evidence>
<dbReference type="InterPro" id="IPR013013">
    <property type="entry name" value="PTS_EIIC_1"/>
</dbReference>
<evidence type="ECO:0000256" key="12">
    <source>
        <dbReference type="ARBA" id="ARBA00045139"/>
    </source>
</evidence>
<evidence type="ECO:0000259" key="19">
    <source>
        <dbReference type="PROSITE" id="PS51093"/>
    </source>
</evidence>
<evidence type="ECO:0000256" key="8">
    <source>
        <dbReference type="ARBA" id="ARBA00022777"/>
    </source>
</evidence>
<feature type="domain" description="PTS EIIA type-1" evidence="19">
    <location>
        <begin position="529"/>
        <end position="633"/>
    </location>
</feature>
<dbReference type="PANTHER" id="PTHR30175:SF3">
    <property type="entry name" value="PTS SYSTEM N-ACETYLMURAMIC ACID-SPECIFIC EIIBC COMPONENT"/>
    <property type="match status" value="1"/>
</dbReference>
<dbReference type="PROSITE" id="PS01035">
    <property type="entry name" value="PTS_EIIB_TYPE_1_CYS"/>
    <property type="match status" value="1"/>
</dbReference>
<feature type="active site" description="Phosphocysteine intermediate; for EIIB activity" evidence="16">
    <location>
        <position position="30"/>
    </location>
</feature>
<dbReference type="InterPro" id="IPR018113">
    <property type="entry name" value="PTrfase_EIIB_Cys"/>
</dbReference>
<dbReference type="GO" id="GO:0005886">
    <property type="term" value="C:plasma membrane"/>
    <property type="evidence" value="ECO:0007669"/>
    <property type="project" value="UniProtKB-SubCell"/>
</dbReference>
<reference evidence="22 23" key="1">
    <citation type="journal article" date="2015" name="Genome Announc.">
        <title>Expanding the biotechnology potential of lactobacilli through comparative genomics of 213 strains and associated genera.</title>
        <authorList>
            <person name="Sun Z."/>
            <person name="Harris H.M."/>
            <person name="McCann A."/>
            <person name="Guo C."/>
            <person name="Argimon S."/>
            <person name="Zhang W."/>
            <person name="Yang X."/>
            <person name="Jeffery I.B."/>
            <person name="Cooney J.C."/>
            <person name="Kagawa T.F."/>
            <person name="Liu W."/>
            <person name="Song Y."/>
            <person name="Salvetti E."/>
            <person name="Wrobel A."/>
            <person name="Rasinkangas P."/>
            <person name="Parkhill J."/>
            <person name="Rea M.C."/>
            <person name="O'Sullivan O."/>
            <person name="Ritari J."/>
            <person name="Douillard F.P."/>
            <person name="Paul Ross R."/>
            <person name="Yang R."/>
            <person name="Briner A.E."/>
            <person name="Felis G.E."/>
            <person name="de Vos W.M."/>
            <person name="Barrangou R."/>
            <person name="Klaenhammer T.R."/>
            <person name="Caufield P.W."/>
            <person name="Cui Y."/>
            <person name="Zhang H."/>
            <person name="O'Toole P.W."/>
        </authorList>
    </citation>
    <scope>NUCLEOTIDE SEQUENCE [LARGE SCALE GENOMIC DNA]</scope>
    <source>
        <strain evidence="22 23">DSM 15353</strain>
    </source>
</reference>
<dbReference type="Pfam" id="PF00367">
    <property type="entry name" value="PTS_EIIB"/>
    <property type="match status" value="1"/>
</dbReference>
<keyword evidence="3" id="KW-1003">Cell membrane</keyword>
<evidence type="ECO:0000256" key="15">
    <source>
        <dbReference type="ARBA" id="ARBA00081008"/>
    </source>
</evidence>
<evidence type="ECO:0000256" key="10">
    <source>
        <dbReference type="ARBA" id="ARBA00023136"/>
    </source>
</evidence>
<dbReference type="InterPro" id="IPR036878">
    <property type="entry name" value="Glu_permease_IIB"/>
</dbReference>
<dbReference type="GO" id="GO:0008982">
    <property type="term" value="F:protein-N(PI)-phosphohistidine-sugar phosphotransferase activity"/>
    <property type="evidence" value="ECO:0007669"/>
    <property type="project" value="InterPro"/>
</dbReference>
<evidence type="ECO:0000256" key="6">
    <source>
        <dbReference type="ARBA" id="ARBA00022683"/>
    </source>
</evidence>
<dbReference type="Pfam" id="PF00358">
    <property type="entry name" value="PTS_EIIA_1"/>
    <property type="match status" value="1"/>
</dbReference>
<dbReference type="NCBIfam" id="TIGR00830">
    <property type="entry name" value="PTBA"/>
    <property type="match status" value="1"/>
</dbReference>
<dbReference type="Gene3D" id="2.70.70.10">
    <property type="entry name" value="Glucose Permease (Domain IIA)"/>
    <property type="match status" value="1"/>
</dbReference>
<sequence>MADEFNAKEVAEKIYKYSGGVDNVESFENCMTRIRIEVFDHDKIDEAKLKELPGVLGVVNDEQLQVVVGPGKVNKVDAAMEAYSGNKSGEKVESNKARAAQRAEEVKAETKEKQKKSPFKSLLKDIANIFVPMIPAFVGSGLIAGIAAIISNLITSKTLTGEGWTQVALVLNIIKNGMFTYLPIYTGINAARVWGATPTLGGVTGAVVLLTGMDPDAPIKNLFNGSALAANQGGIIGVILAVWLLSVIEKKMHQWIPDSIDIIITPMASLLLIGLAEIFVIMPLAGFVSDGLVGGINWVLNVGGAFSGFVLGALFLPMVMLGLHQILTPIHVQMISQTGNTPLLPILAMAGGGQVGAAIALWIRLRHDQKLVDMIKGSLPVGILGIGEPLIYAVTLPLGRPFITACIGGGIGGAVIGAIGKIGAIAIGPSGLPLIPLIDHGRWWGYVLGLITAYIGGFIVTYFFGIPKDKLAVEKAEAAAERAGVAVEELQADKVADEEVQPQADPEIKNESLQAAVSGELKDITASADDVFSKKTMGDGYIVNPTSGEIYAPISGTISSVFPTKHALGITTAGGLEILAHLGIDTVDLKGTPFDVKVTAGQQVTAGELLANVDWQAVTAAGKSTETIIAVTNMDQVADFSLDKTGQISAKEQVAEIKLK</sequence>
<dbReference type="PROSITE" id="PS51103">
    <property type="entry name" value="PTS_EIIC_TYPE_1"/>
    <property type="match status" value="1"/>
</dbReference>
<dbReference type="EC" id="2.7.1.211" evidence="11"/>
<feature type="transmembrane region" description="Helical" evidence="18">
    <location>
        <begin position="402"/>
        <end position="423"/>
    </location>
</feature>
<keyword evidence="10 18" id="KW-0472">Membrane</keyword>
<keyword evidence="5" id="KW-0808">Transferase</keyword>
<keyword evidence="8" id="KW-0418">Kinase</keyword>
<evidence type="ECO:0000256" key="14">
    <source>
        <dbReference type="ARBA" id="ARBA00074554"/>
    </source>
</evidence>
<dbReference type="PANTHER" id="PTHR30175">
    <property type="entry name" value="PHOSPHOTRANSFERASE SYSTEM TRANSPORT PROTEIN"/>
    <property type="match status" value="1"/>
</dbReference>